<comment type="caution">
    <text evidence="2">The sequence shown here is derived from an EMBL/GenBank/DDBJ whole genome shotgun (WGS) entry which is preliminary data.</text>
</comment>
<evidence type="ECO:0000259" key="1">
    <source>
        <dbReference type="Pfam" id="PF05229"/>
    </source>
</evidence>
<dbReference type="EMBL" id="JBEPLU010000001">
    <property type="protein sequence ID" value="MET3526241.1"/>
    <property type="molecule type" value="Genomic_DNA"/>
</dbReference>
<accession>A0ABV2EIM4</accession>
<dbReference type="Pfam" id="PF05229">
    <property type="entry name" value="SCPU"/>
    <property type="match status" value="1"/>
</dbReference>
<proteinExistence type="predicted"/>
<gene>
    <name evidence="2" type="ORF">ABID41_001336</name>
</gene>
<keyword evidence="3" id="KW-1185">Reference proteome</keyword>
<dbReference type="PANTHER" id="PTHR37089">
    <property type="entry name" value="PROTEIN U-RELATED"/>
    <property type="match status" value="1"/>
</dbReference>
<dbReference type="InterPro" id="IPR053167">
    <property type="entry name" value="Spore_coat_component"/>
</dbReference>
<dbReference type="SMART" id="SM00972">
    <property type="entry name" value="SCPU"/>
    <property type="match status" value="1"/>
</dbReference>
<dbReference type="RefSeq" id="WP_331933002.1">
    <property type="nucleotide sequence ID" value="NZ_JBEPLU010000001.1"/>
</dbReference>
<sequence length="164" mass="16522">MTCGWIKAAIAGVGFLAAGLAPTQGQALCVGCTCTTTATGMNFGAYNLLSPSNLQSSGSIRVQCTLVLAVAGSYTIELSPGSSGTYAQRTLRNGASSLGYNLFTDPAHASVWGNGSGGTSTVTNSYLLGLLVVDQTTPVYGLIPAGQNVPGGVYGDSVVVTVIY</sequence>
<name>A0ABV2EIM4_9CAUL</name>
<dbReference type="Proteomes" id="UP001549110">
    <property type="component" value="Unassembled WGS sequence"/>
</dbReference>
<protein>
    <submittedName>
        <fullName evidence="2">Spore coat protein U-like protein</fullName>
    </submittedName>
</protein>
<feature type="domain" description="Spore coat protein U/FanG" evidence="1">
    <location>
        <begin position="31"/>
        <end position="161"/>
    </location>
</feature>
<evidence type="ECO:0000313" key="3">
    <source>
        <dbReference type="Proteomes" id="UP001549110"/>
    </source>
</evidence>
<evidence type="ECO:0000313" key="2">
    <source>
        <dbReference type="EMBL" id="MET3526241.1"/>
    </source>
</evidence>
<dbReference type="InterPro" id="IPR007893">
    <property type="entry name" value="Spore_coat_U/FanG"/>
</dbReference>
<reference evidence="2 3" key="1">
    <citation type="submission" date="2024-06" db="EMBL/GenBank/DDBJ databases">
        <title>Genomic Encyclopedia of Type Strains, Phase IV (KMG-IV): sequencing the most valuable type-strain genomes for metagenomic binning, comparative biology and taxonomic classification.</title>
        <authorList>
            <person name="Goeker M."/>
        </authorList>
    </citation>
    <scope>NUCLEOTIDE SEQUENCE [LARGE SCALE GENOMIC DNA]</scope>
    <source>
        <strain evidence="2 3">DSM 17809</strain>
    </source>
</reference>
<organism evidence="2 3">
    <name type="scientific">Phenylobacterium koreense</name>
    <dbReference type="NCBI Taxonomy" id="266125"/>
    <lineage>
        <taxon>Bacteria</taxon>
        <taxon>Pseudomonadati</taxon>
        <taxon>Pseudomonadota</taxon>
        <taxon>Alphaproteobacteria</taxon>
        <taxon>Caulobacterales</taxon>
        <taxon>Caulobacteraceae</taxon>
        <taxon>Phenylobacterium</taxon>
    </lineage>
</organism>